<evidence type="ECO:0000256" key="1">
    <source>
        <dbReference type="ARBA" id="ARBA00005085"/>
    </source>
</evidence>
<evidence type="ECO:0000256" key="2">
    <source>
        <dbReference type="ARBA" id="ARBA00008242"/>
    </source>
</evidence>
<dbReference type="CDD" id="cd16443">
    <property type="entry name" value="LplA"/>
    <property type="match status" value="1"/>
</dbReference>
<proteinExistence type="inferred from homology"/>
<dbReference type="InterPro" id="IPR045864">
    <property type="entry name" value="aa-tRNA-synth_II/BPL/LPL"/>
</dbReference>
<dbReference type="InterPro" id="IPR004143">
    <property type="entry name" value="BPL_LPL_catalytic"/>
</dbReference>
<dbReference type="Gene3D" id="3.30.930.10">
    <property type="entry name" value="Bira Bifunctional Protein, Domain 2"/>
    <property type="match status" value="1"/>
</dbReference>
<sequence>MTSTCATSTVKKAATIFWSKCGSIFENLALEEWIFRRHDLDSLGEVMIAWSNTPTVVYGRHQNPFLEANTEFLSVAGIDLARRHSGGGTVFHGHGNINLSIVTTHKNHCRPRNLTWIAEALNSEFGTKITPTKRDDLVFPDGERKVSGTAARIVKGRAYHHLTLLVDEDLDLLRACLKSPFRGRVKTNATESVPAKAIGQLSQDVPGIKIDDVRDVLFQNFALQYETCNIVVVNALDESAFPGVNATEAELRSWDWRFAKSPKFTLDGSTLVENGLITSSAVRPDLAGRPFDEVLPQFHGWAASQTAPLKSDASAAGSRDT</sequence>
<feature type="domain" description="BPL/LPL catalytic" evidence="3">
    <location>
        <begin position="41"/>
        <end position="229"/>
    </location>
</feature>
<dbReference type="PANTHER" id="PTHR12561:SF3">
    <property type="entry name" value="LIPOYLTRANSFERASE 1, MITOCHONDRIAL"/>
    <property type="match status" value="1"/>
</dbReference>
<dbReference type="GO" id="GO:0005739">
    <property type="term" value="C:mitochondrion"/>
    <property type="evidence" value="ECO:0007669"/>
    <property type="project" value="TreeGrafter"/>
</dbReference>
<dbReference type="GO" id="GO:0017118">
    <property type="term" value="F:lipoyltransferase activity"/>
    <property type="evidence" value="ECO:0007669"/>
    <property type="project" value="TreeGrafter"/>
</dbReference>
<organism evidence="4 5">
    <name type="scientific">Panagrellus redivivus</name>
    <name type="common">Microworm</name>
    <dbReference type="NCBI Taxonomy" id="6233"/>
    <lineage>
        <taxon>Eukaryota</taxon>
        <taxon>Metazoa</taxon>
        <taxon>Ecdysozoa</taxon>
        <taxon>Nematoda</taxon>
        <taxon>Chromadorea</taxon>
        <taxon>Rhabditida</taxon>
        <taxon>Tylenchina</taxon>
        <taxon>Panagrolaimomorpha</taxon>
        <taxon>Panagrolaimoidea</taxon>
        <taxon>Panagrolaimidae</taxon>
        <taxon>Panagrellus</taxon>
    </lineage>
</organism>
<accession>A0A7E4ZWY9</accession>
<comment type="pathway">
    <text evidence="1">Protein modification; protein lipoylation via exogenous pathway; protein N(6)-(lipoyl)lysine from lipoate: step 2/2.</text>
</comment>
<dbReference type="WBParaSite" id="Pan_g22331.t1">
    <property type="protein sequence ID" value="Pan_g22331.t1"/>
    <property type="gene ID" value="Pan_g22331"/>
</dbReference>
<dbReference type="InterPro" id="IPR004562">
    <property type="entry name" value="LipoylTrfase_LipoateP_Ligase"/>
</dbReference>
<comment type="similarity">
    <text evidence="2">Belongs to the LplA family.</text>
</comment>
<evidence type="ECO:0000313" key="4">
    <source>
        <dbReference type="Proteomes" id="UP000492821"/>
    </source>
</evidence>
<dbReference type="SUPFAM" id="SSF55681">
    <property type="entry name" value="Class II aaRS and biotin synthetases"/>
    <property type="match status" value="1"/>
</dbReference>
<evidence type="ECO:0000259" key="3">
    <source>
        <dbReference type="PROSITE" id="PS51733"/>
    </source>
</evidence>
<dbReference type="PANTHER" id="PTHR12561">
    <property type="entry name" value="LIPOATE-PROTEIN LIGASE"/>
    <property type="match status" value="1"/>
</dbReference>
<protein>
    <submittedName>
        <fullName evidence="5">BPL/LPL catalytic domain-containing protein</fullName>
    </submittedName>
</protein>
<reference evidence="5" key="2">
    <citation type="submission" date="2020-10" db="UniProtKB">
        <authorList>
            <consortium name="WormBaseParasite"/>
        </authorList>
    </citation>
    <scope>IDENTIFICATION</scope>
</reference>
<reference evidence="4" key="1">
    <citation type="journal article" date="2013" name="Genetics">
        <title>The draft genome and transcriptome of Panagrellus redivivus are shaped by the harsh demands of a free-living lifestyle.</title>
        <authorList>
            <person name="Srinivasan J."/>
            <person name="Dillman A.R."/>
            <person name="Macchietto M.G."/>
            <person name="Heikkinen L."/>
            <person name="Lakso M."/>
            <person name="Fracchia K.M."/>
            <person name="Antoshechkin I."/>
            <person name="Mortazavi A."/>
            <person name="Wong G."/>
            <person name="Sternberg P.W."/>
        </authorList>
    </citation>
    <scope>NUCLEOTIDE SEQUENCE [LARGE SCALE GENOMIC DNA]</scope>
    <source>
        <strain evidence="4">MT8872</strain>
    </source>
</reference>
<evidence type="ECO:0000313" key="5">
    <source>
        <dbReference type="WBParaSite" id="Pan_g22331.t1"/>
    </source>
</evidence>
<dbReference type="Proteomes" id="UP000492821">
    <property type="component" value="Unassembled WGS sequence"/>
</dbReference>
<dbReference type="UniPathway" id="UPA00537">
    <property type="reaction ID" value="UER00595"/>
</dbReference>
<dbReference type="Pfam" id="PF21948">
    <property type="entry name" value="LplA-B_cat"/>
    <property type="match status" value="1"/>
</dbReference>
<keyword evidence="4" id="KW-1185">Reference proteome</keyword>
<dbReference type="PROSITE" id="PS51733">
    <property type="entry name" value="BPL_LPL_CATALYTIC"/>
    <property type="match status" value="1"/>
</dbReference>
<dbReference type="AlphaFoldDB" id="A0A7E4ZWY9"/>
<dbReference type="GO" id="GO:0009249">
    <property type="term" value="P:protein lipoylation"/>
    <property type="evidence" value="ECO:0007669"/>
    <property type="project" value="InterPro"/>
</dbReference>
<name>A0A7E4ZWY9_PANRE</name>